<dbReference type="PANTHER" id="PTHR11937">
    <property type="entry name" value="ACTIN"/>
    <property type="match status" value="1"/>
</dbReference>
<protein>
    <recommendedName>
        <fullName evidence="5">Actin-like ATPase domain-containing protein</fullName>
    </recommendedName>
</protein>
<dbReference type="InterPro" id="IPR004000">
    <property type="entry name" value="Actin"/>
</dbReference>
<dbReference type="EMBL" id="JAEUBG010004811">
    <property type="protein sequence ID" value="KAH3680013.1"/>
    <property type="molecule type" value="Genomic_DNA"/>
</dbReference>
<dbReference type="InterPro" id="IPR043129">
    <property type="entry name" value="ATPase_NBD"/>
</dbReference>
<evidence type="ECO:0000313" key="3">
    <source>
        <dbReference type="EMBL" id="KAH3680013.1"/>
    </source>
</evidence>
<evidence type="ECO:0000256" key="2">
    <source>
        <dbReference type="SAM" id="MobiDB-lite"/>
    </source>
</evidence>
<feature type="region of interest" description="Disordered" evidence="2">
    <location>
        <begin position="1"/>
        <end position="23"/>
    </location>
</feature>
<dbReference type="OrthoDB" id="7340501at2759"/>
<dbReference type="PRINTS" id="PR00190">
    <property type="entry name" value="ACTIN"/>
</dbReference>
<sequence>MSQTPTGRSDPLPPRKIFDLRGAPNSTSYEPFLSESTYNGKTPIAIDFGTSQIRAGYADGAFSKPSLVFPTILTKWRDRKISKTFTFIGNDVHLDSSIRTQAKSPFDGPYIANWEYVEQIMDYTFKHLGVASSGRIENPIVMSEKAGASLLQRKGYSELLFETYGVEKVAFGIDDLFSYYQNGGTHGVVIGSGFESTHIIPVLNGKSVLTEAKRVNWGGKQARDYMGSALALKYPYFPTKVNPYQSENLIKDFCYVSKDYETELAKALDLNYLETFDITVEAPFTEVEKTQKSEEELARQAEKRKESGRRLQEQAQQKRLEKLVQKEQEFEYFGKIKERLPTISKKAQQQLLKEENFDDEADFNKYLASLEASLKRARKQDIGGEAEDTQTAEVPTFPLIDIPDDQLSEEDIKEKRKQKLMKANYEARQRAK</sequence>
<evidence type="ECO:0000313" key="4">
    <source>
        <dbReference type="Proteomes" id="UP000774326"/>
    </source>
</evidence>
<feature type="non-terminal residue" evidence="3">
    <location>
        <position position="432"/>
    </location>
</feature>
<feature type="region of interest" description="Disordered" evidence="2">
    <location>
        <begin position="380"/>
        <end position="409"/>
    </location>
</feature>
<dbReference type="CDD" id="cd10211">
    <property type="entry name" value="ASKHA_NBD_Arp5"/>
    <property type="match status" value="1"/>
</dbReference>
<dbReference type="SUPFAM" id="SSF53067">
    <property type="entry name" value="Actin-like ATPase domain"/>
    <property type="match status" value="2"/>
</dbReference>
<comment type="similarity">
    <text evidence="1">Belongs to the actin family.</text>
</comment>
<accession>A0A9P8THQ3</accession>
<reference evidence="3" key="1">
    <citation type="journal article" date="2021" name="Open Biol.">
        <title>Shared evolutionary footprints suggest mitochondrial oxidative damage underlies multiple complex I losses in fungi.</title>
        <authorList>
            <person name="Schikora-Tamarit M.A."/>
            <person name="Marcet-Houben M."/>
            <person name="Nosek J."/>
            <person name="Gabaldon T."/>
        </authorList>
    </citation>
    <scope>NUCLEOTIDE SEQUENCE</scope>
    <source>
        <strain evidence="3">CBS2887</strain>
    </source>
</reference>
<evidence type="ECO:0000256" key="1">
    <source>
        <dbReference type="RuleBase" id="RU000487"/>
    </source>
</evidence>
<dbReference type="Proteomes" id="UP000774326">
    <property type="component" value="Unassembled WGS sequence"/>
</dbReference>
<dbReference type="Pfam" id="PF00022">
    <property type="entry name" value="Actin"/>
    <property type="match status" value="1"/>
</dbReference>
<dbReference type="AlphaFoldDB" id="A0A9P8THQ3"/>
<comment type="caution">
    <text evidence="3">The sequence shown here is derived from an EMBL/GenBank/DDBJ whole genome shotgun (WGS) entry which is preliminary data.</text>
</comment>
<organism evidence="3 4">
    <name type="scientific">Wickerhamomyces pijperi</name>
    <name type="common">Yeast</name>
    <name type="synonym">Pichia pijperi</name>
    <dbReference type="NCBI Taxonomy" id="599730"/>
    <lineage>
        <taxon>Eukaryota</taxon>
        <taxon>Fungi</taxon>
        <taxon>Dikarya</taxon>
        <taxon>Ascomycota</taxon>
        <taxon>Saccharomycotina</taxon>
        <taxon>Saccharomycetes</taxon>
        <taxon>Phaffomycetales</taxon>
        <taxon>Wickerhamomycetaceae</taxon>
        <taxon>Wickerhamomyces</taxon>
    </lineage>
</organism>
<proteinExistence type="inferred from homology"/>
<evidence type="ECO:0008006" key="5">
    <source>
        <dbReference type="Google" id="ProtNLM"/>
    </source>
</evidence>
<keyword evidence="4" id="KW-1185">Reference proteome</keyword>
<gene>
    <name evidence="3" type="ORF">WICPIJ_008446</name>
</gene>
<reference evidence="3" key="2">
    <citation type="submission" date="2021-01" db="EMBL/GenBank/DDBJ databases">
        <authorList>
            <person name="Schikora-Tamarit M.A."/>
        </authorList>
    </citation>
    <scope>NUCLEOTIDE SEQUENCE</scope>
    <source>
        <strain evidence="3">CBS2887</strain>
    </source>
</reference>
<dbReference type="Gene3D" id="3.30.420.40">
    <property type="match status" value="1"/>
</dbReference>
<name>A0A9P8THQ3_WICPI</name>
<dbReference type="SMART" id="SM00268">
    <property type="entry name" value="ACTIN"/>
    <property type="match status" value="1"/>
</dbReference>